<accession>A0A9P5TXX4</accession>
<name>A0A9P5TXX4_9AGAR</name>
<feature type="compositionally biased region" description="Polar residues" evidence="1">
    <location>
        <begin position="57"/>
        <end position="66"/>
    </location>
</feature>
<evidence type="ECO:0000256" key="1">
    <source>
        <dbReference type="SAM" id="MobiDB-lite"/>
    </source>
</evidence>
<dbReference type="EMBL" id="JADNRY010000271">
    <property type="protein sequence ID" value="KAF9059910.1"/>
    <property type="molecule type" value="Genomic_DNA"/>
</dbReference>
<reference evidence="2" key="1">
    <citation type="submission" date="2020-11" db="EMBL/GenBank/DDBJ databases">
        <authorList>
            <consortium name="DOE Joint Genome Institute"/>
            <person name="Ahrendt S."/>
            <person name="Riley R."/>
            <person name="Andreopoulos W."/>
            <person name="Labutti K."/>
            <person name="Pangilinan J."/>
            <person name="Ruiz-Duenas F.J."/>
            <person name="Barrasa J.M."/>
            <person name="Sanchez-Garcia M."/>
            <person name="Camarero S."/>
            <person name="Miyauchi S."/>
            <person name="Serrano A."/>
            <person name="Linde D."/>
            <person name="Babiker R."/>
            <person name="Drula E."/>
            <person name="Ayuso-Fernandez I."/>
            <person name="Pacheco R."/>
            <person name="Padilla G."/>
            <person name="Ferreira P."/>
            <person name="Barriuso J."/>
            <person name="Kellner H."/>
            <person name="Castanera R."/>
            <person name="Alfaro M."/>
            <person name="Ramirez L."/>
            <person name="Pisabarro A.G."/>
            <person name="Kuo A."/>
            <person name="Tritt A."/>
            <person name="Lipzen A."/>
            <person name="He G."/>
            <person name="Yan M."/>
            <person name="Ng V."/>
            <person name="Cullen D."/>
            <person name="Martin F."/>
            <person name="Rosso M.-N."/>
            <person name="Henrissat B."/>
            <person name="Hibbett D."/>
            <person name="Martinez A.T."/>
            <person name="Grigoriev I.V."/>
        </authorList>
    </citation>
    <scope>NUCLEOTIDE SEQUENCE</scope>
    <source>
        <strain evidence="2">AH 40177</strain>
    </source>
</reference>
<dbReference type="Proteomes" id="UP000772434">
    <property type="component" value="Unassembled WGS sequence"/>
</dbReference>
<comment type="caution">
    <text evidence="2">The sequence shown here is derived from an EMBL/GenBank/DDBJ whole genome shotgun (WGS) entry which is preliminary data.</text>
</comment>
<protein>
    <submittedName>
        <fullName evidence="2">Uncharacterized protein</fullName>
    </submittedName>
</protein>
<organism evidence="2 3">
    <name type="scientific">Rhodocollybia butyracea</name>
    <dbReference type="NCBI Taxonomy" id="206335"/>
    <lineage>
        <taxon>Eukaryota</taxon>
        <taxon>Fungi</taxon>
        <taxon>Dikarya</taxon>
        <taxon>Basidiomycota</taxon>
        <taxon>Agaricomycotina</taxon>
        <taxon>Agaricomycetes</taxon>
        <taxon>Agaricomycetidae</taxon>
        <taxon>Agaricales</taxon>
        <taxon>Marasmiineae</taxon>
        <taxon>Omphalotaceae</taxon>
        <taxon>Rhodocollybia</taxon>
    </lineage>
</organism>
<evidence type="ECO:0000313" key="3">
    <source>
        <dbReference type="Proteomes" id="UP000772434"/>
    </source>
</evidence>
<proteinExistence type="predicted"/>
<feature type="region of interest" description="Disordered" evidence="1">
    <location>
        <begin position="46"/>
        <end position="69"/>
    </location>
</feature>
<evidence type="ECO:0000313" key="2">
    <source>
        <dbReference type="EMBL" id="KAF9059910.1"/>
    </source>
</evidence>
<gene>
    <name evidence="2" type="ORF">BDP27DRAFT_1370998</name>
</gene>
<dbReference type="AlphaFoldDB" id="A0A9P5TXX4"/>
<keyword evidence="3" id="KW-1185">Reference proteome</keyword>
<sequence length="219" mass="24249">MISSRSWMKTFGVISKVSAITSEFGWEVVWKGGKIFDYLTTSNKRKTENDDKHSMLTPPSLTNVNGGDNEKRSLLVRRDREVKNFLELTEEEASTMTDNELRKYSSVPITPLPFSYLSSLFTPSTSLLSYSQAMLLNITLDGLEIFLVQGFLRAAPPEIRLAPDVEAAAGTFFPLRCRALSGLKPFSEIRAMTHDGSSVVVYSPLGRGGHHGKRINGVG</sequence>